<dbReference type="Gene3D" id="2.40.70.10">
    <property type="entry name" value="Acid Proteases"/>
    <property type="match status" value="1"/>
</dbReference>
<sequence>MKAGRIVALALAIFAALAPGGWAEELALRRVNGIYELPVRINNALTLNFIVDTGAAEVSIPDEVGLSLVRAGVLQPRDALPDRIYTDASGQAVRRRRVMLRSLKVGSFEVRNVPASIGGSAGLLLLGQSFLARVPSWTIDNRRQVIAIGPPALKAAAAPLAEDVNEPDANGRTPLMRSVIDGNTVNVRTLLVRGADVGRRDNAGWTALMLAAAQGDALLIKTLAEAGADPNAKNSAGWTALLSAASRGDLAVVQALISAGADVNIRNNSGWTALMAAQQHNDAQMIQLLKKAGATN</sequence>
<dbReference type="Gene3D" id="1.25.40.20">
    <property type="entry name" value="Ankyrin repeat-containing domain"/>
    <property type="match status" value="2"/>
</dbReference>
<dbReference type="RefSeq" id="WP_023172412.1">
    <property type="nucleotide sequence ID" value="NC_022600.1"/>
</dbReference>
<evidence type="ECO:0000256" key="3">
    <source>
        <dbReference type="PROSITE-ProRule" id="PRU00023"/>
    </source>
</evidence>
<name>U5QEI1_GLOK1</name>
<reference evidence="4 5" key="1">
    <citation type="journal article" date="2013" name="PLoS ONE">
        <title>Cultivation and Complete Genome Sequencing of Gloeobacter kilaueensis sp. nov., from a Lava Cave in Kilauea Caldera, Hawai'i.</title>
        <authorList>
            <person name="Saw J.H."/>
            <person name="Schatz M."/>
            <person name="Brown M.V."/>
            <person name="Kunkel D.D."/>
            <person name="Foster J.S."/>
            <person name="Shick H."/>
            <person name="Christensen S."/>
            <person name="Hou S."/>
            <person name="Wan X."/>
            <person name="Donachie S.P."/>
        </authorList>
    </citation>
    <scope>NUCLEOTIDE SEQUENCE [LARGE SCALE GENOMIC DNA]</scope>
    <source>
        <strain evidence="5">JS</strain>
    </source>
</reference>
<dbReference type="PROSITE" id="PS50088">
    <property type="entry name" value="ANK_REPEAT"/>
    <property type="match status" value="3"/>
</dbReference>
<feature type="repeat" description="ANK" evidence="3">
    <location>
        <begin position="203"/>
        <end position="235"/>
    </location>
</feature>
<dbReference type="STRING" id="1183438.GKIL_1096"/>
<gene>
    <name evidence="4" type="ORF">GKIL_1096</name>
</gene>
<evidence type="ECO:0000313" key="5">
    <source>
        <dbReference type="Proteomes" id="UP000017396"/>
    </source>
</evidence>
<dbReference type="InterPro" id="IPR034122">
    <property type="entry name" value="Retropepsin-like_bacterial"/>
</dbReference>
<keyword evidence="5" id="KW-1185">Reference proteome</keyword>
<evidence type="ECO:0000256" key="2">
    <source>
        <dbReference type="ARBA" id="ARBA00023043"/>
    </source>
</evidence>
<evidence type="ECO:0000313" key="4">
    <source>
        <dbReference type="EMBL" id="AGY57342.1"/>
    </source>
</evidence>
<feature type="repeat" description="ANK" evidence="3">
    <location>
        <begin position="236"/>
        <end position="268"/>
    </location>
</feature>
<dbReference type="Pfam" id="PF12796">
    <property type="entry name" value="Ank_2"/>
    <property type="match status" value="1"/>
</dbReference>
<dbReference type="eggNOG" id="COG0666">
    <property type="taxonomic scope" value="Bacteria"/>
</dbReference>
<dbReference type="PANTHER" id="PTHR24171">
    <property type="entry name" value="ANKYRIN REPEAT DOMAIN-CONTAINING PROTEIN 39-RELATED"/>
    <property type="match status" value="1"/>
</dbReference>
<keyword evidence="2 3" id="KW-0040">ANK repeat</keyword>
<protein>
    <submittedName>
        <fullName evidence="4">Uncharacterized protein</fullName>
    </submittedName>
</protein>
<dbReference type="PATRIC" id="fig|1183438.3.peg.1081"/>
<dbReference type="SMART" id="SM00248">
    <property type="entry name" value="ANK"/>
    <property type="match status" value="4"/>
</dbReference>
<dbReference type="InterPro" id="IPR036770">
    <property type="entry name" value="Ankyrin_rpt-contain_sf"/>
</dbReference>
<evidence type="ECO:0000256" key="1">
    <source>
        <dbReference type="ARBA" id="ARBA00022737"/>
    </source>
</evidence>
<dbReference type="Proteomes" id="UP000017396">
    <property type="component" value="Chromosome"/>
</dbReference>
<keyword evidence="1" id="KW-0677">Repeat</keyword>
<dbReference type="AlphaFoldDB" id="U5QEI1"/>
<dbReference type="Pfam" id="PF00023">
    <property type="entry name" value="Ank"/>
    <property type="match status" value="1"/>
</dbReference>
<feature type="repeat" description="ANK" evidence="3">
    <location>
        <begin position="170"/>
        <end position="202"/>
    </location>
</feature>
<proteinExistence type="predicted"/>
<organism evidence="4 5">
    <name type="scientific">Gloeobacter kilaueensis (strain ATCC BAA-2537 / CCAP 1431/1 / ULC 316 / JS1)</name>
    <dbReference type="NCBI Taxonomy" id="1183438"/>
    <lineage>
        <taxon>Bacteria</taxon>
        <taxon>Bacillati</taxon>
        <taxon>Cyanobacteriota</taxon>
        <taxon>Cyanophyceae</taxon>
        <taxon>Gloeobacterales</taxon>
        <taxon>Gloeobacteraceae</taxon>
        <taxon>Gloeobacter</taxon>
    </lineage>
</organism>
<dbReference type="SUPFAM" id="SSF50630">
    <property type="entry name" value="Acid proteases"/>
    <property type="match status" value="1"/>
</dbReference>
<dbReference type="HOGENOM" id="CLU_939296_0_0_3"/>
<dbReference type="PRINTS" id="PR01415">
    <property type="entry name" value="ANKYRIN"/>
</dbReference>
<dbReference type="SUPFAM" id="SSF48403">
    <property type="entry name" value="Ankyrin repeat"/>
    <property type="match status" value="1"/>
</dbReference>
<dbReference type="OrthoDB" id="571512at2"/>
<dbReference type="EMBL" id="CP003587">
    <property type="protein sequence ID" value="AGY57342.1"/>
    <property type="molecule type" value="Genomic_DNA"/>
</dbReference>
<dbReference type="Pfam" id="PF13975">
    <property type="entry name" value="gag-asp_proteas"/>
    <property type="match status" value="1"/>
</dbReference>
<dbReference type="eggNOG" id="COG3577">
    <property type="taxonomic scope" value="Bacteria"/>
</dbReference>
<dbReference type="PANTHER" id="PTHR24171:SF10">
    <property type="entry name" value="ANKYRIN REPEAT DOMAIN-CONTAINING PROTEIN 29-LIKE"/>
    <property type="match status" value="1"/>
</dbReference>
<dbReference type="InterPro" id="IPR002110">
    <property type="entry name" value="Ankyrin_rpt"/>
</dbReference>
<accession>U5QEI1</accession>
<dbReference type="KEGG" id="glj:GKIL_1096"/>
<dbReference type="InterPro" id="IPR021109">
    <property type="entry name" value="Peptidase_aspartic_dom_sf"/>
</dbReference>
<dbReference type="CDD" id="cd05483">
    <property type="entry name" value="retropepsin_like_bacteria"/>
    <property type="match status" value="1"/>
</dbReference>
<dbReference type="PROSITE" id="PS50297">
    <property type="entry name" value="ANK_REP_REGION"/>
    <property type="match status" value="3"/>
</dbReference>